<evidence type="ECO:0000259" key="8">
    <source>
        <dbReference type="Pfam" id="PF10433"/>
    </source>
</evidence>
<feature type="domain" description="RSE1/DDB1/CPSF1 second beta-propeller" evidence="9">
    <location>
        <begin position="462"/>
        <end position="786"/>
    </location>
</feature>
<dbReference type="Pfam" id="PF23726">
    <property type="entry name" value="Beta-prop_RSE1_2nd"/>
    <property type="match status" value="1"/>
</dbReference>
<name>A0A9P4JZ60_9PLEO</name>
<keyword evidence="11" id="KW-1185">Reference proteome</keyword>
<keyword evidence="2" id="KW-0507">mRNA processing</keyword>
<reference evidence="11" key="1">
    <citation type="journal article" date="2020" name="Stud. Mycol.">
        <title>101 Dothideomycetes genomes: A test case for predicting lifestyles and emergence of pathogens.</title>
        <authorList>
            <person name="Haridas S."/>
            <person name="Albert R."/>
            <person name="Binder M."/>
            <person name="Bloem J."/>
            <person name="LaButti K."/>
            <person name="Salamov A."/>
            <person name="Andreopoulos B."/>
            <person name="Baker S."/>
            <person name="Barry K."/>
            <person name="Bills G."/>
            <person name="Bluhm B."/>
            <person name="Cannon C."/>
            <person name="Castanera R."/>
            <person name="Culley D."/>
            <person name="Daum C."/>
            <person name="Ezra D."/>
            <person name="Gonzalez J."/>
            <person name="Henrissat B."/>
            <person name="Kuo A."/>
            <person name="Liang C."/>
            <person name="Lipzen A."/>
            <person name="Lutzoni F."/>
            <person name="Magnuson J."/>
            <person name="Mondo S."/>
            <person name="Nolan M."/>
            <person name="Ohm R."/>
            <person name="Pangilinan J."/>
            <person name="Park H.-J."/>
            <person name="Ramirez L."/>
            <person name="Alfaro M."/>
            <person name="Sun H."/>
            <person name="Tritt A."/>
            <person name="Yoshinaga Y."/>
            <person name="Zwiers L.-H."/>
            <person name="Turgeon B."/>
            <person name="Goodwin S."/>
            <person name="Spatafora J."/>
            <person name="Crous P."/>
            <person name="Grigoriev I."/>
        </authorList>
    </citation>
    <scope>NUCLEOTIDE SEQUENCE [LARGE SCALE GENOMIC DNA]</scope>
    <source>
        <strain evidence="11">CBS 304.66</strain>
    </source>
</reference>
<protein>
    <recommendedName>
        <fullName evidence="12">DNA damage-binding protein 1</fullName>
    </recommendedName>
</protein>
<evidence type="ECO:0000256" key="5">
    <source>
        <dbReference type="ARBA" id="ARBA00023242"/>
    </source>
</evidence>
<dbReference type="EMBL" id="ML986695">
    <property type="protein sequence ID" value="KAF2259914.1"/>
    <property type="molecule type" value="Genomic_DNA"/>
</dbReference>
<dbReference type="GO" id="GO:0005681">
    <property type="term" value="C:spliceosomal complex"/>
    <property type="evidence" value="ECO:0007669"/>
    <property type="project" value="UniProtKB-KW"/>
</dbReference>
<comment type="subcellular location">
    <subcellularLocation>
        <location evidence="1">Nucleus</location>
    </subcellularLocation>
</comment>
<comment type="similarity">
    <text evidence="6">Belongs to the RSE1 family.</text>
</comment>
<organism evidence="10 11">
    <name type="scientific">Lojkania enalia</name>
    <dbReference type="NCBI Taxonomy" id="147567"/>
    <lineage>
        <taxon>Eukaryota</taxon>
        <taxon>Fungi</taxon>
        <taxon>Dikarya</taxon>
        <taxon>Ascomycota</taxon>
        <taxon>Pezizomycotina</taxon>
        <taxon>Dothideomycetes</taxon>
        <taxon>Pleosporomycetidae</taxon>
        <taxon>Pleosporales</taxon>
        <taxon>Pleosporales incertae sedis</taxon>
        <taxon>Lojkania</taxon>
    </lineage>
</organism>
<evidence type="ECO:0000256" key="6">
    <source>
        <dbReference type="ARBA" id="ARBA00038266"/>
    </source>
</evidence>
<dbReference type="FunFam" id="2.130.10.10:FF:001143">
    <property type="entry name" value="Pre-mRNA-splicing factor rse-1, putative"/>
    <property type="match status" value="1"/>
</dbReference>
<evidence type="ECO:0008006" key="12">
    <source>
        <dbReference type="Google" id="ProtNLM"/>
    </source>
</evidence>
<evidence type="ECO:0000313" key="10">
    <source>
        <dbReference type="EMBL" id="KAF2259914.1"/>
    </source>
</evidence>
<evidence type="ECO:0000256" key="4">
    <source>
        <dbReference type="ARBA" id="ARBA00023187"/>
    </source>
</evidence>
<feature type="domain" description="RSE1/DDB1/CPSF1 first beta-propeller" evidence="8">
    <location>
        <begin position="21"/>
        <end position="411"/>
    </location>
</feature>
<dbReference type="GO" id="GO:0008380">
    <property type="term" value="P:RNA splicing"/>
    <property type="evidence" value="ECO:0007669"/>
    <property type="project" value="UniProtKB-KW"/>
</dbReference>
<feature type="domain" description="RSE1/DDB1/CPSF1 C-terminal" evidence="7">
    <location>
        <begin position="881"/>
        <end position="1206"/>
    </location>
</feature>
<dbReference type="InterPro" id="IPR018846">
    <property type="entry name" value="Beta-prop_RSE1/DDB1/CPSF1_1st"/>
</dbReference>
<dbReference type="Pfam" id="PF03178">
    <property type="entry name" value="CPSF_A"/>
    <property type="match status" value="1"/>
</dbReference>
<dbReference type="PANTHER" id="PTHR10644">
    <property type="entry name" value="DNA REPAIR/RNA PROCESSING CPSF FAMILY"/>
    <property type="match status" value="1"/>
</dbReference>
<dbReference type="InterPro" id="IPR015943">
    <property type="entry name" value="WD40/YVTN_repeat-like_dom_sf"/>
</dbReference>
<dbReference type="AlphaFoldDB" id="A0A9P4JZ60"/>
<proteinExistence type="inferred from homology"/>
<accession>A0A9P4JZ60</accession>
<gene>
    <name evidence="10" type="ORF">CC78DRAFT_44351</name>
</gene>
<keyword evidence="3" id="KW-0747">Spliceosome</keyword>
<dbReference type="GO" id="GO:0003676">
    <property type="term" value="F:nucleic acid binding"/>
    <property type="evidence" value="ECO:0007669"/>
    <property type="project" value="InterPro"/>
</dbReference>
<dbReference type="InterPro" id="IPR050358">
    <property type="entry name" value="RSE1/DDB1/CFT1"/>
</dbReference>
<dbReference type="Pfam" id="PF10433">
    <property type="entry name" value="Beta-prop_RSE1_1st"/>
    <property type="match status" value="1"/>
</dbReference>
<keyword evidence="5" id="KW-0539">Nucleus</keyword>
<dbReference type="Gene3D" id="1.10.150.910">
    <property type="match status" value="1"/>
</dbReference>
<evidence type="ECO:0000313" key="11">
    <source>
        <dbReference type="Proteomes" id="UP000800093"/>
    </source>
</evidence>
<dbReference type="InterPro" id="IPR004871">
    <property type="entry name" value="RSE1/DDB1/CPSF1_C"/>
</dbReference>
<evidence type="ECO:0000259" key="9">
    <source>
        <dbReference type="Pfam" id="PF23726"/>
    </source>
</evidence>
<keyword evidence="4" id="KW-0508">mRNA splicing</keyword>
<evidence type="ECO:0000259" key="7">
    <source>
        <dbReference type="Pfam" id="PF03178"/>
    </source>
</evidence>
<dbReference type="GO" id="GO:0006397">
    <property type="term" value="P:mRNA processing"/>
    <property type="evidence" value="ECO:0007669"/>
    <property type="project" value="UniProtKB-KW"/>
</dbReference>
<dbReference type="InterPro" id="IPR058543">
    <property type="entry name" value="Beta-prop_RSE1/DDB1/CPSF1_2nd"/>
</dbReference>
<dbReference type="Gene3D" id="2.130.10.10">
    <property type="entry name" value="YVTN repeat-like/Quinoprotein amine dehydrogenase"/>
    <property type="match status" value="3"/>
</dbReference>
<comment type="caution">
    <text evidence="10">The sequence shown here is derived from an EMBL/GenBank/DDBJ whole genome shotgun (WGS) entry which is preliminary data.</text>
</comment>
<evidence type="ECO:0000256" key="2">
    <source>
        <dbReference type="ARBA" id="ARBA00022664"/>
    </source>
</evidence>
<evidence type="ECO:0000256" key="3">
    <source>
        <dbReference type="ARBA" id="ARBA00022728"/>
    </source>
</evidence>
<evidence type="ECO:0000256" key="1">
    <source>
        <dbReference type="ARBA" id="ARBA00004123"/>
    </source>
</evidence>
<dbReference type="Proteomes" id="UP000800093">
    <property type="component" value="Unassembled WGS sequence"/>
</dbReference>
<dbReference type="OrthoDB" id="436637at2759"/>
<sequence>MTSFSNMALYALTVQQPSATQQAISGDFTGTNKQQILTANGSRLAILEVSRRHKGFKEIFSQHVFGIIRHIEKFRLAGATKDLIAITTDSGRMVTYEYLPDEQKLKTLHYETFGKSGIRRVIPGEYLAVDPKGRAIMVASIEKNKLVYILTRSGQTDISISSPLEAHKPQTLVYYLIGLDVGYDNPVFAALELDFSQSDQDSSGQAYNEVEKELVYYELDLGLNHVVRKWSETVDRTSNMLFRVPGGPDMPSGVLCCGEDNISYRRIYNNASEVQRLAIPRREGATEDPNRKRIIVAGTVYTLKGGEFFYLLQTDDGDAFKVTFDAPGGDVNNIKIKYFDTLPIASSICLLKAGFVYCACESGDRILYELESLGEETDDPVFESSQFPADPLAPYDPPFFRPRPLTNLTAVEKIASMNPIMDMEVANLTMEDAPQIHTVCGTGARSTFRTTRNALDVLDLIESQLPAQATSVWTTKLTAEDEYDTLIVLSLLSATLVLKIGEDVDEATNAGFITDTTTLGVQQFGEYGVIQIHSRGVRHIHGVQFPNNDAAGEHGELTDWHTPPHRTIVACASNNRQVAIALSSGEIYYFECDSDGGLAKADEEISLDCPVNCLAIPDVPEGSIRAFFMAVGCGDQTCRVFNLSPDMSGEILRSVSLLALSAQPSDISISYMYDKSPRGHSQYLHVGLRSGIYIRSNLDEMTGEAYSTRRRFLGPSPVRFTRVIAAGEPAILAITSRPWLSYTDPRTGTFATTPLNYTPFDSAWSFESAQFKGVICIRGDGLRIFALDSIADNTTHETIPLKYTPRKLVGFHEQQVYYVVESDNNTMDPKTIDLLRDQLNNGAKNEDGDLVMNGDVANGHHPSDELPPVEFGHPKAPGRWASCIQVIDPINEKAVVNTVELERNQCAVSAALVAFESRSDEVFLAVGVATDLSFTPTYTYKSGSIHLYKVLDDGRRLEFYHETELSAPPLALLAFKGKLVAGVGRDLVLFDCGMKSVLRKAQAVNCAATRIVDLKTQGSRLIASDQQHSITYVVHKDLIHPNRLIPFVEDTVARWTTCTDMVDYDTVVGGDKFGNLWMVRCPSKVSEASDETEDGQHLIQDRAFLAGAPNRLDLVMHYFANDIPVSIQKTSLIAGGEKVIFWAGLQGTLGALIPFASRRSFKMFQQLELALRTEDKPISGRDHLAFRSYYIPVKSVIDGDLIERFLVVSRDKKESIVARMEGNWDLAEVEEQIWNMRGLYAF</sequence>